<protein>
    <submittedName>
        <fullName evidence="1">Uncharacterized protein</fullName>
    </submittedName>
</protein>
<dbReference type="AlphaFoldDB" id="A0A0F7D160"/>
<reference evidence="1" key="1">
    <citation type="submission" date="2019-05" db="EMBL/GenBank/DDBJ databases">
        <authorList>
            <consortium name="Pathogen Informatics"/>
        </authorList>
    </citation>
    <scope>NUCLEOTIDE SEQUENCE [LARGE SCALE GENOMIC DNA]</scope>
    <source>
        <strain evidence="1">NCTC12965</strain>
    </source>
</reference>
<organism evidence="1">
    <name type="scientific">Serratia fonticola</name>
    <dbReference type="NCBI Taxonomy" id="47917"/>
    <lineage>
        <taxon>Bacteria</taxon>
        <taxon>Pseudomonadati</taxon>
        <taxon>Pseudomonadota</taxon>
        <taxon>Gammaproteobacteria</taxon>
        <taxon>Enterobacterales</taxon>
        <taxon>Yersiniaceae</taxon>
        <taxon>Serratia</taxon>
    </lineage>
</organism>
<dbReference type="EMBL" id="CABEEZ010000133">
    <property type="protein sequence ID" value="VTR54867.1"/>
    <property type="molecule type" value="Genomic_DNA"/>
</dbReference>
<name>A0A0F7D160_SERFO</name>
<dbReference type="KEGG" id="sfw:WN53_04410"/>
<proteinExistence type="predicted"/>
<evidence type="ECO:0000313" key="1">
    <source>
        <dbReference type="EMBL" id="VTR54867.1"/>
    </source>
</evidence>
<accession>A0A0F7D160</accession>
<dbReference type="RefSeq" id="WP_024483063.1">
    <property type="nucleotide sequence ID" value="NZ_CAMKSK010000010.1"/>
</dbReference>
<sequence>MLRRAILSMSFDRNDVPDAVTIQNVQTRWPLLADVGLTPRKILELANSDDESILPDSLMREIMDSLNWYNEYHS</sequence>
<gene>
    <name evidence="1" type="ORF">NCTC12965_06838</name>
</gene>
<dbReference type="GeneID" id="30319395"/>